<feature type="transmembrane region" description="Helical" evidence="6">
    <location>
        <begin position="41"/>
        <end position="59"/>
    </location>
</feature>
<evidence type="ECO:0000256" key="1">
    <source>
        <dbReference type="ARBA" id="ARBA00004141"/>
    </source>
</evidence>
<gene>
    <name evidence="7" type="ORF">CPBP_00255</name>
</gene>
<dbReference type="Pfam" id="PF00375">
    <property type="entry name" value="SDF"/>
    <property type="match status" value="1"/>
</dbReference>
<sequence length="389" mass="43048">MRIKLPFIIIAILVGVYFFGNGVDASVVTFFYTISSLIKEALVLVLPIVIFIFMTAFLVEFNSGVILFVTGLIGCIIASNTLVTFYSYGMFSLLHPLVIDTTHHTLNLTATTVIKPMFGLPIKMIVDNNIALLSGLAMGLLLTFFQNQRMILGFKKARETSVRILRKTLTPIIPLFIFGFMLKLQKEDLLEQMIVVYSKVFIVILITMILYITAMYTLLAKGNIVKAFKTMQAFFPAAITAFSTMSSMAAYPVTLECAQKISKNFRLTQGILTSTVNIHLMGVGIAIPIMAMTVMMYFGHPFPSLWTYSVFAFFLIFAKFTVAAIPGGSVVIAIPILHDHLGFTPEMSALMMSLYVLVDPFSTTTNVLGNGAFSLMMTKLFSPLVKPKS</sequence>
<dbReference type="PANTHER" id="PTHR42865:SF8">
    <property type="entry name" value="SERINE_THREONINE TRANSPORTER SSTT"/>
    <property type="match status" value="1"/>
</dbReference>
<dbReference type="AlphaFoldDB" id="A0A7L9RSZ3"/>
<reference evidence="7 8" key="1">
    <citation type="submission" date="2020-06" db="EMBL/GenBank/DDBJ databases">
        <title>The endosymbiont of the kinetoplastid Bodo saltans is a Paracaedibacter-like alpha-proteobacterium possessing a putative toxin-antitoxin system.</title>
        <authorList>
            <person name="Midha S."/>
            <person name="Rigden D.J."/>
            <person name="Siozios S."/>
            <person name="Hurst G.D.D."/>
            <person name="Jackson A.P."/>
        </authorList>
    </citation>
    <scope>NUCLEOTIDE SEQUENCE [LARGE SCALE GENOMIC DNA]</scope>
    <source>
        <strain evidence="7">Lake Konstanz</strain>
    </source>
</reference>
<dbReference type="PANTHER" id="PTHR42865">
    <property type="entry name" value="PROTON/GLUTAMATE-ASPARTATE SYMPORTER"/>
    <property type="match status" value="1"/>
</dbReference>
<dbReference type="RefSeq" id="WP_350332250.1">
    <property type="nucleotide sequence ID" value="NZ_CP054719.1"/>
</dbReference>
<feature type="transmembrane region" description="Helical" evidence="6">
    <location>
        <begin position="310"/>
        <end position="337"/>
    </location>
</feature>
<feature type="transmembrane region" description="Helical" evidence="6">
    <location>
        <begin position="66"/>
        <end position="88"/>
    </location>
</feature>
<dbReference type="GO" id="GO:0032329">
    <property type="term" value="P:serine transport"/>
    <property type="evidence" value="ECO:0007669"/>
    <property type="project" value="TreeGrafter"/>
</dbReference>
<dbReference type="SUPFAM" id="SSF118215">
    <property type="entry name" value="Proton glutamate symport protein"/>
    <property type="match status" value="1"/>
</dbReference>
<evidence type="ECO:0000313" key="8">
    <source>
        <dbReference type="Proteomes" id="UP000594001"/>
    </source>
</evidence>
<accession>A0A7L9RSZ3</accession>
<comment type="subcellular location">
    <subcellularLocation>
        <location evidence="1">Membrane</location>
        <topology evidence="1">Multi-pass membrane protein</topology>
    </subcellularLocation>
</comment>
<evidence type="ECO:0000256" key="3">
    <source>
        <dbReference type="ARBA" id="ARBA00022692"/>
    </source>
</evidence>
<keyword evidence="4 6" id="KW-1133">Transmembrane helix</keyword>
<evidence type="ECO:0000313" key="7">
    <source>
        <dbReference type="EMBL" id="QOL19498.1"/>
    </source>
</evidence>
<dbReference type="EMBL" id="CP054719">
    <property type="protein sequence ID" value="QOL19498.1"/>
    <property type="molecule type" value="Genomic_DNA"/>
</dbReference>
<keyword evidence="8" id="KW-1185">Reference proteome</keyword>
<dbReference type="InterPro" id="IPR001991">
    <property type="entry name" value="Na-dicarboxylate_symporter"/>
</dbReference>
<dbReference type="Proteomes" id="UP000594001">
    <property type="component" value="Chromosome"/>
</dbReference>
<organism evidence="7 8">
    <name type="scientific">Candidatus Bodocaedibacter vickermanii</name>
    <dbReference type="NCBI Taxonomy" id="2741701"/>
    <lineage>
        <taxon>Bacteria</taxon>
        <taxon>Pseudomonadati</taxon>
        <taxon>Pseudomonadota</taxon>
        <taxon>Alphaproteobacteria</taxon>
        <taxon>Holosporales</taxon>
        <taxon>Candidatus Paracaedibacteraceae</taxon>
        <taxon>Candidatus Bodocaedibacter</taxon>
    </lineage>
</organism>
<evidence type="ECO:0000256" key="2">
    <source>
        <dbReference type="ARBA" id="ARBA00022448"/>
    </source>
</evidence>
<keyword evidence="5 6" id="KW-0472">Membrane</keyword>
<feature type="transmembrane region" description="Helical" evidence="6">
    <location>
        <begin position="231"/>
        <end position="251"/>
    </location>
</feature>
<protein>
    <submittedName>
        <fullName evidence="7">Amino acid transporter</fullName>
    </submittedName>
</protein>
<dbReference type="InterPro" id="IPR036458">
    <property type="entry name" value="Na:dicarbo_symporter_sf"/>
</dbReference>
<dbReference type="GO" id="GO:0005295">
    <property type="term" value="F:neutral L-amino acid:sodium symporter activity"/>
    <property type="evidence" value="ECO:0007669"/>
    <property type="project" value="TreeGrafter"/>
</dbReference>
<evidence type="ECO:0000256" key="6">
    <source>
        <dbReference type="SAM" id="Phobius"/>
    </source>
</evidence>
<dbReference type="Gene3D" id="1.10.3860.10">
    <property type="entry name" value="Sodium:dicarboxylate symporter"/>
    <property type="match status" value="1"/>
</dbReference>
<feature type="transmembrane region" description="Helical" evidence="6">
    <location>
        <begin position="349"/>
        <end position="369"/>
    </location>
</feature>
<dbReference type="KEGG" id="pbal:CPBP_00255"/>
<keyword evidence="2" id="KW-0813">Transport</keyword>
<feature type="transmembrane region" description="Helical" evidence="6">
    <location>
        <begin position="194"/>
        <end position="219"/>
    </location>
</feature>
<keyword evidence="3 6" id="KW-0812">Transmembrane</keyword>
<feature type="transmembrane region" description="Helical" evidence="6">
    <location>
        <begin position="125"/>
        <end position="144"/>
    </location>
</feature>
<name>A0A7L9RSZ3_9PROT</name>
<proteinExistence type="predicted"/>
<dbReference type="GO" id="GO:0005886">
    <property type="term" value="C:plasma membrane"/>
    <property type="evidence" value="ECO:0007669"/>
    <property type="project" value="TreeGrafter"/>
</dbReference>
<evidence type="ECO:0000256" key="5">
    <source>
        <dbReference type="ARBA" id="ARBA00023136"/>
    </source>
</evidence>
<evidence type="ECO:0000256" key="4">
    <source>
        <dbReference type="ARBA" id="ARBA00022989"/>
    </source>
</evidence>
<feature type="transmembrane region" description="Helical" evidence="6">
    <location>
        <begin position="271"/>
        <end position="298"/>
    </location>
</feature>